<protein>
    <submittedName>
        <fullName evidence="1">NosL protein</fullName>
    </submittedName>
</protein>
<evidence type="ECO:0000313" key="4">
    <source>
        <dbReference type="Proteomes" id="UP000324021"/>
    </source>
</evidence>
<keyword evidence="3" id="KW-1185">Reference proteome</keyword>
<evidence type="ECO:0000313" key="2">
    <source>
        <dbReference type="EMBL" id="SEU09176.1"/>
    </source>
</evidence>
<dbReference type="AlphaFoldDB" id="A0A1G6XEF4"/>
<dbReference type="SUPFAM" id="SSF160387">
    <property type="entry name" value="NosL/MerB-like"/>
    <property type="match status" value="1"/>
</dbReference>
<evidence type="ECO:0000313" key="3">
    <source>
        <dbReference type="Proteomes" id="UP000199320"/>
    </source>
</evidence>
<reference evidence="2" key="2">
    <citation type="submission" date="2016-10" db="EMBL/GenBank/DDBJ databases">
        <authorList>
            <person name="de Groot N.N."/>
        </authorList>
    </citation>
    <scope>NUCLEOTIDE SEQUENCE [LARGE SCALE GENOMIC DNA]</scope>
    <source>
        <strain evidence="2">CDM_6</strain>
    </source>
</reference>
<dbReference type="STRING" id="392421.SAMN04488694_14123"/>
<dbReference type="Pfam" id="PF05573">
    <property type="entry name" value="NosL"/>
    <property type="match status" value="1"/>
</dbReference>
<accession>A0A1G6XEF4</accession>
<dbReference type="EMBL" id="FOIC01000041">
    <property type="protein sequence ID" value="SEU09176.1"/>
    <property type="molecule type" value="Genomic_DNA"/>
</dbReference>
<name>A0A1G6XEF4_9EURY</name>
<dbReference type="InterPro" id="IPR008719">
    <property type="entry name" value="N2O_reductase_NosL"/>
</dbReference>
<organism evidence="1 4">
    <name type="scientific">Natrinema hispanicum</name>
    <dbReference type="NCBI Taxonomy" id="392421"/>
    <lineage>
        <taxon>Archaea</taxon>
        <taxon>Methanobacteriati</taxon>
        <taxon>Methanobacteriota</taxon>
        <taxon>Stenosarchaea group</taxon>
        <taxon>Halobacteria</taxon>
        <taxon>Halobacteriales</taxon>
        <taxon>Natrialbaceae</taxon>
        <taxon>Natrinema</taxon>
    </lineage>
</organism>
<proteinExistence type="predicted"/>
<evidence type="ECO:0000313" key="1">
    <source>
        <dbReference type="EMBL" id="SDD75747.1"/>
    </source>
</evidence>
<reference evidence="3 4" key="1">
    <citation type="submission" date="2016-10" db="EMBL/GenBank/DDBJ databases">
        <authorList>
            <person name="Varghese N."/>
            <person name="Submissions S."/>
        </authorList>
    </citation>
    <scope>NUCLEOTIDE SEQUENCE [LARGE SCALE GENOMIC DNA]</scope>
    <source>
        <strain evidence="1 4">CDM_1</strain>
        <strain evidence="3">CDM_6</strain>
    </source>
</reference>
<dbReference type="Proteomes" id="UP000199320">
    <property type="component" value="Unassembled WGS sequence"/>
</dbReference>
<dbReference type="Proteomes" id="UP000324021">
    <property type="component" value="Unassembled WGS sequence"/>
</dbReference>
<dbReference type="PANTHER" id="PTHR41247">
    <property type="entry name" value="HTH-TYPE TRANSCRIPTIONAL REPRESSOR YCNK"/>
    <property type="match status" value="1"/>
</dbReference>
<dbReference type="PANTHER" id="PTHR41247:SF1">
    <property type="entry name" value="HTH-TYPE TRANSCRIPTIONAL REPRESSOR YCNK"/>
    <property type="match status" value="1"/>
</dbReference>
<gene>
    <name evidence="2" type="ORF">SAMN04488694_14123</name>
    <name evidence="1" type="ORF">SAMN05192552_10462</name>
</gene>
<sequence>MLITTRSGKFAPVVTELTGSVSGIFLDKKPCYYRPFISRFDIIAGVGFTTSDGVWEGMADDDPRCTANPRSAHDIHRRKLMALGAAAALGTTAATASASVAAKDDSDASNDTVEPTDVPADANCAVCNMVPAKFPDWNAQLAHEDSTRVYFCTPGCLTTYYVVPEQFDGPDEPIVGAWVHDFETRDLIDALQASFVLETDPDRVDDPMRLNPLPFVDESDATAYVEQYDDLDDDTVIPIDEFDLDIAELYRGQLLDENESD</sequence>
<dbReference type="EMBL" id="FMZP01000046">
    <property type="protein sequence ID" value="SDD75747.1"/>
    <property type="molecule type" value="Genomic_DNA"/>
</dbReference>